<proteinExistence type="predicted"/>
<organism evidence="3 4">
    <name type="scientific">Nesterenkonia flava</name>
    <dbReference type="NCBI Taxonomy" id="469799"/>
    <lineage>
        <taxon>Bacteria</taxon>
        <taxon>Bacillati</taxon>
        <taxon>Actinomycetota</taxon>
        <taxon>Actinomycetes</taxon>
        <taxon>Micrococcales</taxon>
        <taxon>Micrococcaceae</taxon>
        <taxon>Nesterenkonia</taxon>
    </lineage>
</organism>
<dbReference type="InterPro" id="IPR006311">
    <property type="entry name" value="TAT_signal"/>
</dbReference>
<dbReference type="InterPro" id="IPR030678">
    <property type="entry name" value="Peptide/Ni-bd"/>
</dbReference>
<keyword evidence="4" id="KW-1185">Reference proteome</keyword>
<evidence type="ECO:0000313" key="4">
    <source>
        <dbReference type="Proteomes" id="UP001260872"/>
    </source>
</evidence>
<comment type="caution">
    <text evidence="3">The sequence shown here is derived from an EMBL/GenBank/DDBJ whole genome shotgun (WGS) entry which is preliminary data.</text>
</comment>
<accession>A0ABU1FS08</accession>
<dbReference type="EMBL" id="JAVKGT010000009">
    <property type="protein sequence ID" value="MDR5711441.1"/>
    <property type="molecule type" value="Genomic_DNA"/>
</dbReference>
<dbReference type="Gene3D" id="3.90.76.10">
    <property type="entry name" value="Dipeptide-binding Protein, Domain 1"/>
    <property type="match status" value="1"/>
</dbReference>
<evidence type="ECO:0000259" key="2">
    <source>
        <dbReference type="Pfam" id="PF00496"/>
    </source>
</evidence>
<reference evidence="4" key="1">
    <citation type="submission" date="2023-07" db="EMBL/GenBank/DDBJ databases">
        <title>Description of three actinobacteria isolated from air of manufacturing shop in a pharmaceutical factory.</title>
        <authorList>
            <person name="Zhang D.-F."/>
        </authorList>
    </citation>
    <scope>NUCLEOTIDE SEQUENCE [LARGE SCALE GENOMIC DNA]</scope>
    <source>
        <strain evidence="4">CCTCC AB 207010</strain>
    </source>
</reference>
<dbReference type="SUPFAM" id="SSF53850">
    <property type="entry name" value="Periplasmic binding protein-like II"/>
    <property type="match status" value="1"/>
</dbReference>
<dbReference type="RefSeq" id="WP_310536824.1">
    <property type="nucleotide sequence ID" value="NZ_BAAAOC010000091.1"/>
</dbReference>
<name>A0ABU1FS08_9MICC</name>
<dbReference type="InterPro" id="IPR000914">
    <property type="entry name" value="SBP_5_dom"/>
</dbReference>
<dbReference type="Proteomes" id="UP001260872">
    <property type="component" value="Unassembled WGS sequence"/>
</dbReference>
<dbReference type="NCBIfam" id="TIGR01409">
    <property type="entry name" value="TAT_signal_seq"/>
    <property type="match status" value="1"/>
</dbReference>
<dbReference type="PANTHER" id="PTHR30290">
    <property type="entry name" value="PERIPLASMIC BINDING COMPONENT OF ABC TRANSPORTER"/>
    <property type="match status" value="1"/>
</dbReference>
<evidence type="ECO:0000313" key="3">
    <source>
        <dbReference type="EMBL" id="MDR5711441.1"/>
    </source>
</evidence>
<protein>
    <submittedName>
        <fullName evidence="3">ABC transporter substrate-binding protein</fullName>
    </submittedName>
</protein>
<dbReference type="Pfam" id="PF00496">
    <property type="entry name" value="SBP_bac_5"/>
    <property type="match status" value="1"/>
</dbReference>
<gene>
    <name evidence="3" type="ORF">RH857_04755</name>
</gene>
<keyword evidence="1" id="KW-0732">Signal</keyword>
<dbReference type="InterPro" id="IPR019546">
    <property type="entry name" value="TAT_signal_bac_arc"/>
</dbReference>
<dbReference type="InterPro" id="IPR039424">
    <property type="entry name" value="SBP_5"/>
</dbReference>
<dbReference type="PROSITE" id="PS51318">
    <property type="entry name" value="TAT"/>
    <property type="match status" value="1"/>
</dbReference>
<evidence type="ECO:0000256" key="1">
    <source>
        <dbReference type="SAM" id="SignalP"/>
    </source>
</evidence>
<feature type="chain" id="PRO_5045883888" evidence="1">
    <location>
        <begin position="21"/>
        <end position="546"/>
    </location>
</feature>
<feature type="domain" description="Solute-binding protein family 5" evidence="2">
    <location>
        <begin position="94"/>
        <end position="468"/>
    </location>
</feature>
<dbReference type="Gene3D" id="3.40.190.10">
    <property type="entry name" value="Periplasmic binding protein-like II"/>
    <property type="match status" value="1"/>
</dbReference>
<feature type="signal peptide" evidence="1">
    <location>
        <begin position="1"/>
        <end position="20"/>
    </location>
</feature>
<dbReference type="Gene3D" id="3.10.105.10">
    <property type="entry name" value="Dipeptide-binding Protein, Domain 3"/>
    <property type="match status" value="1"/>
</dbReference>
<sequence>MATVNRRGFLSAAGLTGASAALTPYLPFSATDETPSSSPSPDADPADKGTIVIAATSRVRSLDPALAVDTESERICRQIYESLIGIDRETGAAAPALATEWEVSDDGLTYTFQLQPDVTFHDGTQLSADVVVANIERWGRLNEIYGTEAENGTSLAFPSVFGGFLDSEECVLESVEAEDETTVVLTLTEPVSYLLQALTLPAFGIASAERISDDDPDLLEREPAGSGPYRLTAREDGNVTLEAFEEYWGGAPAVPRIQVNSVPKSFDRLRDLTRGAADVYEYITADNLRPLVQAGRQILQRDPFSILYLGFNLEHPVMSDLTVREAAARAVERNELMAGLFLDGTRPAHQFVPAALGVHSEEVPRYSRNLAEAQRLLEESDYDGEPLVFYYPMRTTRSYLPQPEAVFARIARDLTAAGFVIQPRPVVWDEGYLERMLGDDQRAMHLLGRNGGYRSPHSFLGPLFSQSTAEFRYDSEELRQLLAEARAELDDEARDELYRQAADILAADMPAVPLVYPISGLALGSKVVDYPMSPVLHERFDDIVPS</sequence>
<dbReference type="PIRSF" id="PIRSF002741">
    <property type="entry name" value="MppA"/>
    <property type="match status" value="1"/>
</dbReference>